<dbReference type="InterPro" id="IPR004437">
    <property type="entry name" value="ParB/RepB/Spo0J"/>
</dbReference>
<dbReference type="InterPro" id="IPR050336">
    <property type="entry name" value="Chromosome_partition/occlusion"/>
</dbReference>
<dbReference type="Gene3D" id="3.90.1530.30">
    <property type="match status" value="1"/>
</dbReference>
<evidence type="ECO:0000259" key="2">
    <source>
        <dbReference type="SMART" id="SM00470"/>
    </source>
</evidence>
<dbReference type="EMBL" id="JAGSOY010000142">
    <property type="protein sequence ID" value="MBU2714052.1"/>
    <property type="molecule type" value="Genomic_DNA"/>
</dbReference>
<dbReference type="SMART" id="SM00470">
    <property type="entry name" value="ParB"/>
    <property type="match status" value="1"/>
</dbReference>
<dbReference type="SUPFAM" id="SSF109709">
    <property type="entry name" value="KorB DNA-binding domain-like"/>
    <property type="match status" value="1"/>
</dbReference>
<dbReference type="NCBIfam" id="TIGR00180">
    <property type="entry name" value="parB_part"/>
    <property type="match status" value="1"/>
</dbReference>
<dbReference type="Gene3D" id="1.10.10.2830">
    <property type="match status" value="1"/>
</dbReference>
<sequence>MLKGFKVQKGATKAQLEAVRDEVVTIAKSEGRYLELSPDQLEPDPNQPRKTFDEQGLQDLQRSIEARGQLQPILIGEQGDNGKYPIISGERRWRAISNSSIMKTVSAIVRSGASDELLLLLMQIDENNQREQVPAIENAEAMQRVVDICKANGNDQAYAASILGVSKGHLSKYLALLKAPDSIKQLSLNNETQDVVTLYDLTRAYQKDQTAVDSLVNQWKSGELIGTLRKASRELAESSKKGPQKKKATVKAIPIVKQTELVEFGGDIQLKVTLDKKVLSFSLTDDALTALKKGLKLQKS</sequence>
<organism evidence="3 4">
    <name type="scientific">Zooshikella harenae</name>
    <dbReference type="NCBI Taxonomy" id="2827238"/>
    <lineage>
        <taxon>Bacteria</taxon>
        <taxon>Pseudomonadati</taxon>
        <taxon>Pseudomonadota</taxon>
        <taxon>Gammaproteobacteria</taxon>
        <taxon>Oceanospirillales</taxon>
        <taxon>Zooshikellaceae</taxon>
        <taxon>Zooshikella</taxon>
    </lineage>
</organism>
<comment type="caution">
    <text evidence="3">The sequence shown here is derived from an EMBL/GenBank/DDBJ whole genome shotgun (WGS) entry which is preliminary data.</text>
</comment>
<comment type="similarity">
    <text evidence="1">Belongs to the ParB family.</text>
</comment>
<dbReference type="InterPro" id="IPR013741">
    <property type="entry name" value="KorB_domain"/>
</dbReference>
<dbReference type="InterPro" id="IPR003115">
    <property type="entry name" value="ParB_N"/>
</dbReference>
<evidence type="ECO:0000256" key="1">
    <source>
        <dbReference type="ARBA" id="ARBA00006295"/>
    </source>
</evidence>
<dbReference type="Proteomes" id="UP000690515">
    <property type="component" value="Unassembled WGS sequence"/>
</dbReference>
<evidence type="ECO:0000313" key="4">
    <source>
        <dbReference type="Proteomes" id="UP000690515"/>
    </source>
</evidence>
<evidence type="ECO:0000313" key="3">
    <source>
        <dbReference type="EMBL" id="MBU2714052.1"/>
    </source>
</evidence>
<reference evidence="3 4" key="1">
    <citation type="submission" date="2021-04" db="EMBL/GenBank/DDBJ databases">
        <authorList>
            <person name="Pira H."/>
            <person name="Risdian C."/>
            <person name="Wink J."/>
        </authorList>
    </citation>
    <scope>NUCLEOTIDE SEQUENCE [LARGE SCALE GENOMIC DNA]</scope>
    <source>
        <strain evidence="3 4">WH53</strain>
    </source>
</reference>
<dbReference type="Pfam" id="PF02195">
    <property type="entry name" value="ParB_N"/>
    <property type="match status" value="1"/>
</dbReference>
<gene>
    <name evidence="3" type="ORF">KCG35_23665</name>
</gene>
<proteinExistence type="inferred from homology"/>
<feature type="domain" description="ParB-like N-terminal" evidence="2">
    <location>
        <begin position="34"/>
        <end position="128"/>
    </location>
</feature>
<dbReference type="PANTHER" id="PTHR33375">
    <property type="entry name" value="CHROMOSOME-PARTITIONING PROTEIN PARB-RELATED"/>
    <property type="match status" value="1"/>
</dbReference>
<dbReference type="SUPFAM" id="SSF110849">
    <property type="entry name" value="ParB/Sulfiredoxin"/>
    <property type="match status" value="1"/>
</dbReference>
<dbReference type="RefSeq" id="WP_215822324.1">
    <property type="nucleotide sequence ID" value="NZ_JAGSOY010000142.1"/>
</dbReference>
<dbReference type="InterPro" id="IPR036086">
    <property type="entry name" value="ParB/Sulfiredoxin_sf"/>
</dbReference>
<accession>A0ABS5ZIZ8</accession>
<protein>
    <submittedName>
        <fullName evidence="3">ParB/RepB/Spo0J family partition protein</fullName>
    </submittedName>
</protein>
<keyword evidence="4" id="KW-1185">Reference proteome</keyword>
<dbReference type="Pfam" id="PF08535">
    <property type="entry name" value="KorB"/>
    <property type="match status" value="1"/>
</dbReference>
<name>A0ABS5ZIZ8_9GAMM</name>
<dbReference type="PANTHER" id="PTHR33375:SF1">
    <property type="entry name" value="CHROMOSOME-PARTITIONING PROTEIN PARB-RELATED"/>
    <property type="match status" value="1"/>
</dbReference>